<evidence type="ECO:0000313" key="2">
    <source>
        <dbReference type="Proteomes" id="UP000245430"/>
    </source>
</evidence>
<organism evidence="1 2">
    <name type="scientific">Xanthomarina spongicola</name>
    <dbReference type="NCBI Taxonomy" id="570520"/>
    <lineage>
        <taxon>Bacteria</taxon>
        <taxon>Pseudomonadati</taxon>
        <taxon>Bacteroidota</taxon>
        <taxon>Flavobacteriia</taxon>
        <taxon>Flavobacteriales</taxon>
        <taxon>Flavobacteriaceae</taxon>
        <taxon>Xanthomarina</taxon>
    </lineage>
</organism>
<dbReference type="AlphaFoldDB" id="A0A316DU35"/>
<dbReference type="Proteomes" id="UP000245430">
    <property type="component" value="Unassembled WGS sequence"/>
</dbReference>
<dbReference type="OrthoDB" id="680581at2"/>
<proteinExistence type="predicted"/>
<dbReference type="EMBL" id="QGGP01000001">
    <property type="protein sequence ID" value="PWK20699.1"/>
    <property type="molecule type" value="Genomic_DNA"/>
</dbReference>
<keyword evidence="2" id="KW-1185">Reference proteome</keyword>
<dbReference type="RefSeq" id="WP_109680961.1">
    <property type="nucleotide sequence ID" value="NZ_QGGP01000001.1"/>
</dbReference>
<evidence type="ECO:0000313" key="1">
    <source>
        <dbReference type="EMBL" id="PWK20699.1"/>
    </source>
</evidence>
<accession>A0A316DU35</accession>
<gene>
    <name evidence="1" type="ORF">LX78_00402</name>
</gene>
<comment type="caution">
    <text evidence="1">The sequence shown here is derived from an EMBL/GenBank/DDBJ whole genome shotgun (WGS) entry which is preliminary data.</text>
</comment>
<sequence>MKTLQDIQTQIIKLTSNIETNYPELYVTLEENPITIPSTKHPEISLSVMQDYLESLKQILKQYIKTHGIR</sequence>
<protein>
    <submittedName>
        <fullName evidence="1">Uncharacterized protein</fullName>
    </submittedName>
</protein>
<name>A0A316DU35_9FLAO</name>
<reference evidence="1 2" key="1">
    <citation type="submission" date="2018-05" db="EMBL/GenBank/DDBJ databases">
        <title>Genomic Encyclopedia of Archaeal and Bacterial Type Strains, Phase II (KMG-II): from individual species to whole genera.</title>
        <authorList>
            <person name="Goeker M."/>
        </authorList>
    </citation>
    <scope>NUCLEOTIDE SEQUENCE [LARGE SCALE GENOMIC DNA]</scope>
    <source>
        <strain evidence="1 2">DSM 22637</strain>
    </source>
</reference>